<evidence type="ECO:0000256" key="6">
    <source>
        <dbReference type="ARBA" id="ARBA00023196"/>
    </source>
</evidence>
<evidence type="ECO:0000256" key="7">
    <source>
        <dbReference type="ARBA" id="ARBA00023310"/>
    </source>
</evidence>
<dbReference type="SUPFAM" id="SSF47928">
    <property type="entry name" value="N-terminal domain of the delta subunit of the F1F0-ATP synthase"/>
    <property type="match status" value="1"/>
</dbReference>
<dbReference type="GO" id="GO:0045259">
    <property type="term" value="C:proton-transporting ATP synthase complex"/>
    <property type="evidence" value="ECO:0007669"/>
    <property type="project" value="UniProtKB-KW"/>
</dbReference>
<dbReference type="OrthoDB" id="9796185at2"/>
<dbReference type="EMBL" id="CP015614">
    <property type="protein sequence ID" value="ANF55241.1"/>
    <property type="molecule type" value="Genomic_DNA"/>
</dbReference>
<keyword evidence="3 8" id="KW-0375">Hydrogen ion transport</keyword>
<keyword evidence="8" id="KW-1003">Cell membrane</keyword>
<comment type="function">
    <text evidence="8">F(1)F(0) ATP synthase produces ATP from ADP in the presence of a proton or sodium gradient. F-type ATPases consist of two structural domains, F(1) containing the extramembraneous catalytic core and F(0) containing the membrane proton channel, linked together by a central stalk and a peripheral stalk. During catalysis, ATP synthesis in the catalytic domain of F(1) is coupled via a rotary mechanism of the central stalk subunits to proton translocation.</text>
</comment>
<dbReference type="KEGG" id="bne:DA69_11060"/>
<dbReference type="Proteomes" id="UP000077603">
    <property type="component" value="Chromosome"/>
</dbReference>
<protein>
    <recommendedName>
        <fullName evidence="8">ATP synthase subunit delta</fullName>
    </recommendedName>
    <alternativeName>
        <fullName evidence="8">ATP synthase F(1) sector subunit delta</fullName>
    </alternativeName>
    <alternativeName>
        <fullName evidence="8">F-type ATPase subunit delta</fullName>
        <shortName evidence="8">F-ATPase subunit delta</shortName>
    </alternativeName>
</protein>
<keyword evidence="6 8" id="KW-0139">CF(1)</keyword>
<keyword evidence="10" id="KW-1185">Reference proteome</keyword>
<keyword evidence="5 8" id="KW-0472">Membrane</keyword>
<dbReference type="GO" id="GO:0046933">
    <property type="term" value="F:proton-transporting ATP synthase activity, rotational mechanism"/>
    <property type="evidence" value="ECO:0007669"/>
    <property type="project" value="UniProtKB-UniRule"/>
</dbReference>
<dbReference type="RefSeq" id="WP_025976885.1">
    <property type="nucleotide sequence ID" value="NZ_CP015614.1"/>
</dbReference>
<dbReference type="eggNOG" id="COG0712">
    <property type="taxonomic scope" value="Bacteria"/>
</dbReference>
<keyword evidence="2 8" id="KW-0813">Transport</keyword>
<evidence type="ECO:0000256" key="2">
    <source>
        <dbReference type="ARBA" id="ARBA00022448"/>
    </source>
</evidence>
<dbReference type="Gene3D" id="1.10.520.20">
    <property type="entry name" value="N-terminal domain of the delta subunit of the F1F0-ATP synthase"/>
    <property type="match status" value="1"/>
</dbReference>
<dbReference type="Pfam" id="PF00213">
    <property type="entry name" value="OSCP"/>
    <property type="match status" value="1"/>
</dbReference>
<dbReference type="STRING" id="588932.DA69_11060"/>
<dbReference type="AlphaFoldDB" id="A0A172Y7M2"/>
<evidence type="ECO:0000313" key="9">
    <source>
        <dbReference type="EMBL" id="ANF55241.1"/>
    </source>
</evidence>
<gene>
    <name evidence="8" type="primary">atpH</name>
    <name evidence="9" type="ORF">DA69_11060</name>
</gene>
<comment type="function">
    <text evidence="8">This protein is part of the stalk that links CF(0) to CF(1). It either transmits conformational changes from CF(0) to CF(1) or is implicated in proton conduction.</text>
</comment>
<dbReference type="PANTHER" id="PTHR11910">
    <property type="entry name" value="ATP SYNTHASE DELTA CHAIN"/>
    <property type="match status" value="1"/>
</dbReference>
<dbReference type="NCBIfam" id="TIGR01145">
    <property type="entry name" value="ATP_synt_delta"/>
    <property type="match status" value="1"/>
</dbReference>
<reference evidence="9 10" key="1">
    <citation type="journal article" date="2014" name="Genome Announc.">
        <title>Genome Sequence of a Promising Hydrogen-Producing Facultative Anaerobic Bacterium, Brevundimonas naejangsanensis Strain B1.</title>
        <authorList>
            <person name="Su H."/>
            <person name="Zhang T."/>
            <person name="Bao M."/>
            <person name="Jiang Y."/>
            <person name="Wang Y."/>
            <person name="Tan T."/>
        </authorList>
    </citation>
    <scope>NUCLEOTIDE SEQUENCE [LARGE SCALE GENOMIC DNA]</scope>
    <source>
        <strain evidence="9 10">B1</strain>
    </source>
</reference>
<keyword evidence="7 8" id="KW-0066">ATP synthesis</keyword>
<dbReference type="HAMAP" id="MF_01416">
    <property type="entry name" value="ATP_synth_delta_bact"/>
    <property type="match status" value="1"/>
</dbReference>
<evidence type="ECO:0000256" key="3">
    <source>
        <dbReference type="ARBA" id="ARBA00022781"/>
    </source>
</evidence>
<evidence type="ECO:0000256" key="1">
    <source>
        <dbReference type="ARBA" id="ARBA00004370"/>
    </source>
</evidence>
<name>A0A172Y7M2_9CAUL</name>
<proteinExistence type="inferred from homology"/>
<comment type="similarity">
    <text evidence="8">Belongs to the ATPase delta chain family.</text>
</comment>
<organism evidence="9 10">
    <name type="scientific">Brevundimonas naejangsanensis</name>
    <dbReference type="NCBI Taxonomy" id="588932"/>
    <lineage>
        <taxon>Bacteria</taxon>
        <taxon>Pseudomonadati</taxon>
        <taxon>Pseudomonadota</taxon>
        <taxon>Alphaproteobacteria</taxon>
        <taxon>Caulobacterales</taxon>
        <taxon>Caulobacteraceae</taxon>
        <taxon>Brevundimonas</taxon>
    </lineage>
</organism>
<sequence>MADDFRTTEVGGRYAQALFDLADETGALDAVRADLASLKAAWIDSADLRRLATSPLISSDDQAKGLAAIADKAQFTATTRNFLGLLGQNGRAADLPGVIAAFEALYAKKTGVVAAEVTSAVALSAAQTKTIQSELRAALGRDPELTARVDPSILGGLKVKVGSKLFDASLKTKLDQMTFALKRA</sequence>
<dbReference type="InterPro" id="IPR000711">
    <property type="entry name" value="ATPase_OSCP/dsu"/>
</dbReference>
<dbReference type="GO" id="GO:0005886">
    <property type="term" value="C:plasma membrane"/>
    <property type="evidence" value="ECO:0007669"/>
    <property type="project" value="UniProtKB-SubCell"/>
</dbReference>
<evidence type="ECO:0000313" key="10">
    <source>
        <dbReference type="Proteomes" id="UP000077603"/>
    </source>
</evidence>
<dbReference type="PRINTS" id="PR00125">
    <property type="entry name" value="ATPASEDELTA"/>
</dbReference>
<evidence type="ECO:0000256" key="4">
    <source>
        <dbReference type="ARBA" id="ARBA00023065"/>
    </source>
</evidence>
<comment type="subcellular location">
    <subcellularLocation>
        <location evidence="8">Cell membrane</location>
        <topology evidence="8">Peripheral membrane protein</topology>
    </subcellularLocation>
    <subcellularLocation>
        <location evidence="1">Membrane</location>
    </subcellularLocation>
</comment>
<evidence type="ECO:0000256" key="5">
    <source>
        <dbReference type="ARBA" id="ARBA00023136"/>
    </source>
</evidence>
<dbReference type="InterPro" id="IPR026015">
    <property type="entry name" value="ATP_synth_OSCP/delta_N_sf"/>
</dbReference>
<keyword evidence="4 8" id="KW-0406">Ion transport</keyword>
<dbReference type="NCBIfam" id="NF004406">
    <property type="entry name" value="PRK05758.3-2"/>
    <property type="match status" value="1"/>
</dbReference>
<accession>A0A172Y7M2</accession>
<evidence type="ECO:0000256" key="8">
    <source>
        <dbReference type="HAMAP-Rule" id="MF_01416"/>
    </source>
</evidence>